<reference evidence="1" key="1">
    <citation type="submission" date="2018-05" db="EMBL/GenBank/DDBJ databases">
        <authorList>
            <person name="Lanie J.A."/>
            <person name="Ng W.-L."/>
            <person name="Kazmierczak K.M."/>
            <person name="Andrzejewski T.M."/>
            <person name="Davidsen T.M."/>
            <person name="Wayne K.J."/>
            <person name="Tettelin H."/>
            <person name="Glass J.I."/>
            <person name="Rusch D."/>
            <person name="Podicherti R."/>
            <person name="Tsui H.-C.T."/>
            <person name="Winkler M.E."/>
        </authorList>
    </citation>
    <scope>NUCLEOTIDE SEQUENCE</scope>
</reference>
<evidence type="ECO:0000313" key="1">
    <source>
        <dbReference type="EMBL" id="SVB54480.1"/>
    </source>
</evidence>
<proteinExistence type="predicted"/>
<protein>
    <recommendedName>
        <fullName evidence="2">Zinc/iron-chelating domain-containing protein</fullName>
    </recommendedName>
</protein>
<gene>
    <name evidence="1" type="ORF">METZ01_LOCUS207334</name>
</gene>
<name>A0A382EUT3_9ZZZZ</name>
<evidence type="ECO:0008006" key="2">
    <source>
        <dbReference type="Google" id="ProtNLM"/>
    </source>
</evidence>
<dbReference type="AlphaFoldDB" id="A0A382EUT3"/>
<organism evidence="1">
    <name type="scientific">marine metagenome</name>
    <dbReference type="NCBI Taxonomy" id="408172"/>
    <lineage>
        <taxon>unclassified sequences</taxon>
        <taxon>metagenomes</taxon>
        <taxon>ecological metagenomes</taxon>
    </lineage>
</organism>
<sequence>MPWDNRALDWFDTIIEKNELVEKIGHGTYQFTCGHLKNNQCSIYEDRPQLCRDYNCVTWAKCGKDLQSFNRVLQIAEKDPIDLEQWGLFV</sequence>
<accession>A0A382EUT3</accession>
<dbReference type="InterPro" id="IPR005358">
    <property type="entry name" value="Puta_zinc/iron-chelating_dom"/>
</dbReference>
<dbReference type="EMBL" id="UINC01046445">
    <property type="protein sequence ID" value="SVB54480.1"/>
    <property type="molecule type" value="Genomic_DNA"/>
</dbReference>
<dbReference type="Pfam" id="PF03692">
    <property type="entry name" value="CxxCxxCC"/>
    <property type="match status" value="1"/>
</dbReference>